<feature type="transmembrane region" description="Helical" evidence="6">
    <location>
        <begin position="463"/>
        <end position="482"/>
    </location>
</feature>
<dbReference type="PANTHER" id="PTHR43547:SF2">
    <property type="entry name" value="HYBRID SIGNAL TRANSDUCTION HISTIDINE KINASE C"/>
    <property type="match status" value="1"/>
</dbReference>
<gene>
    <name evidence="9" type="ORF">GCM10022393_34990</name>
</gene>
<keyword evidence="6" id="KW-1133">Transmembrane helix</keyword>
<keyword evidence="7" id="KW-0732">Signal</keyword>
<dbReference type="InterPro" id="IPR003594">
    <property type="entry name" value="HATPase_dom"/>
</dbReference>
<dbReference type="InterPro" id="IPR011990">
    <property type="entry name" value="TPR-like_helical_dom_sf"/>
</dbReference>
<dbReference type="PANTHER" id="PTHR43547">
    <property type="entry name" value="TWO-COMPONENT HISTIDINE KINASE"/>
    <property type="match status" value="1"/>
</dbReference>
<dbReference type="Gene3D" id="3.30.565.10">
    <property type="entry name" value="Histidine kinase-like ATPase, C-terminal domain"/>
    <property type="match status" value="1"/>
</dbReference>
<keyword evidence="5" id="KW-0175">Coiled coil</keyword>
<feature type="chain" id="PRO_5046414024" description="histidine kinase" evidence="7">
    <location>
        <begin position="22"/>
        <end position="737"/>
    </location>
</feature>
<keyword evidence="6" id="KW-0812">Transmembrane</keyword>
<evidence type="ECO:0000256" key="4">
    <source>
        <dbReference type="PROSITE-ProRule" id="PRU00339"/>
    </source>
</evidence>
<dbReference type="Gene3D" id="1.10.287.130">
    <property type="match status" value="1"/>
</dbReference>
<evidence type="ECO:0000256" key="1">
    <source>
        <dbReference type="ARBA" id="ARBA00000085"/>
    </source>
</evidence>
<evidence type="ECO:0000256" key="2">
    <source>
        <dbReference type="ARBA" id="ARBA00012438"/>
    </source>
</evidence>
<evidence type="ECO:0000256" key="5">
    <source>
        <dbReference type="SAM" id="Coils"/>
    </source>
</evidence>
<dbReference type="SUPFAM" id="SSF47384">
    <property type="entry name" value="Homodimeric domain of signal transducing histidine kinase"/>
    <property type="match status" value="1"/>
</dbReference>
<evidence type="ECO:0000256" key="6">
    <source>
        <dbReference type="SAM" id="Phobius"/>
    </source>
</evidence>
<dbReference type="PROSITE" id="PS50109">
    <property type="entry name" value="HIS_KIN"/>
    <property type="match status" value="1"/>
</dbReference>
<dbReference type="EMBL" id="BAABCW010000018">
    <property type="protein sequence ID" value="GAA3517842.1"/>
    <property type="molecule type" value="Genomic_DNA"/>
</dbReference>
<dbReference type="EC" id="2.7.13.3" evidence="2"/>
<protein>
    <recommendedName>
        <fullName evidence="2">histidine kinase</fullName>
        <ecNumber evidence="2">2.7.13.3</ecNumber>
    </recommendedName>
</protein>
<dbReference type="Pfam" id="PF02518">
    <property type="entry name" value="HATPase_c"/>
    <property type="match status" value="1"/>
</dbReference>
<keyword evidence="6" id="KW-0472">Membrane</keyword>
<dbReference type="CDD" id="cd00075">
    <property type="entry name" value="HATPase"/>
    <property type="match status" value="1"/>
</dbReference>
<dbReference type="RefSeq" id="WP_344929658.1">
    <property type="nucleotide sequence ID" value="NZ_BAABCW010000018.1"/>
</dbReference>
<dbReference type="SMART" id="SM00387">
    <property type="entry name" value="HATPase_c"/>
    <property type="match status" value="1"/>
</dbReference>
<dbReference type="InterPro" id="IPR004358">
    <property type="entry name" value="Sig_transdc_His_kin-like_C"/>
</dbReference>
<keyword evidence="10" id="KW-1185">Reference proteome</keyword>
<dbReference type="Proteomes" id="UP001500459">
    <property type="component" value="Unassembled WGS sequence"/>
</dbReference>
<evidence type="ECO:0000313" key="9">
    <source>
        <dbReference type="EMBL" id="GAA3517842.1"/>
    </source>
</evidence>
<dbReference type="InterPro" id="IPR005467">
    <property type="entry name" value="His_kinase_dom"/>
</dbReference>
<feature type="domain" description="Histidine kinase" evidence="8">
    <location>
        <begin position="505"/>
        <end position="722"/>
    </location>
</feature>
<dbReference type="SUPFAM" id="SSF55874">
    <property type="entry name" value="ATPase domain of HSP90 chaperone/DNA topoisomerase II/histidine kinase"/>
    <property type="match status" value="1"/>
</dbReference>
<reference evidence="10" key="1">
    <citation type="journal article" date="2019" name="Int. J. Syst. Evol. Microbiol.">
        <title>The Global Catalogue of Microorganisms (GCM) 10K type strain sequencing project: providing services to taxonomists for standard genome sequencing and annotation.</title>
        <authorList>
            <consortium name="The Broad Institute Genomics Platform"/>
            <consortium name="The Broad Institute Genome Sequencing Center for Infectious Disease"/>
            <person name="Wu L."/>
            <person name="Ma J."/>
        </authorList>
    </citation>
    <scope>NUCLEOTIDE SEQUENCE [LARGE SCALE GENOMIC DNA]</scope>
    <source>
        <strain evidence="10">JCM 17106</strain>
    </source>
</reference>
<comment type="caution">
    <text evidence="9">The sequence shown here is derived from an EMBL/GenBank/DDBJ whole genome shotgun (WGS) entry which is preliminary data.</text>
</comment>
<dbReference type="Gene3D" id="1.25.40.10">
    <property type="entry name" value="Tetratricopeptide repeat domain"/>
    <property type="match status" value="2"/>
</dbReference>
<dbReference type="PRINTS" id="PR00344">
    <property type="entry name" value="BCTRLSENSOR"/>
</dbReference>
<evidence type="ECO:0000259" key="8">
    <source>
        <dbReference type="PROSITE" id="PS50109"/>
    </source>
</evidence>
<dbReference type="InterPro" id="IPR036890">
    <property type="entry name" value="HATPase_C_sf"/>
</dbReference>
<dbReference type="SUPFAM" id="SSF48452">
    <property type="entry name" value="TPR-like"/>
    <property type="match status" value="1"/>
</dbReference>
<name>A0ABP6USS1_9FLAO</name>
<dbReference type="InterPro" id="IPR019734">
    <property type="entry name" value="TPR_rpt"/>
</dbReference>
<feature type="repeat" description="TPR" evidence="4">
    <location>
        <begin position="181"/>
        <end position="214"/>
    </location>
</feature>
<accession>A0ABP6USS1</accession>
<evidence type="ECO:0000256" key="7">
    <source>
        <dbReference type="SAM" id="SignalP"/>
    </source>
</evidence>
<feature type="coiled-coil region" evidence="5">
    <location>
        <begin position="417"/>
        <end position="460"/>
    </location>
</feature>
<sequence length="737" mass="85922">MNKLTFCFILLVFLSMVDPYAQDTDKLCSSWRVEMDKVTDLDAGVKYCQEKLIEVSPVCRTYVYLEIAGLFFRKLELNNALAYYDKAINNAKNLGADEALSYAYCSKITLLIRKEQHEEIYSLLKKSRELILPFPKSKSWIKYYEQNAYISYETADYYTAIDYMDSTIIAAKRSNYKTLIHETYEHLGYCYLKIGDYEKSAENFFKSLELKEQYGYLKDIGGTYRNLGGVYLEWKHFDKAKFFLEKSIAVTKSQNHQLSLMFNYHKLAQCYAALGLNDKAEKTIDSSTVLANKAEDGTYLILNFREKGLLYLNNYKNYQKAEKYLNKAYEYAKLSRDNKYIFHSIKDLIELYFIKEDYLKIDEYIKKLGLIEKNINTLKSKIYLLKTQARYYEKINEPKKALQKIKKYHTLQDSIMNKEVFEKVALLEKKYDTKKKELEISNLNKEKQKQIQILEKAQARQNLYLLASGVLLCLLFIGIWAFRKLRKQQRELSATNQVKNRLFSIIAHDLRGMLVPFQRSGKILKYHITNGNHKKTIELSGELEKNSERLSNTLDNLLNWSLEQMNGYKVHPEQIFVGEQLKEIISDYQEQASFKKTIMEINYEEEVSICFDKGAFHVIFRNLISNALKYTQEGTICIEFRNENNVLICTIVDTGLGMTEDQLQHLFTLEEKKNTIGTQGEKGTGLGLNLVYRFIKMHNGSIQVSSEKRIGTRFVLSIPILRLLHKEKGTSTTSLSA</sequence>
<comment type="catalytic activity">
    <reaction evidence="1">
        <text>ATP + protein L-histidine = ADP + protein N-phospho-L-histidine.</text>
        <dbReference type="EC" id="2.7.13.3"/>
    </reaction>
</comment>
<feature type="signal peptide" evidence="7">
    <location>
        <begin position="1"/>
        <end position="21"/>
    </location>
</feature>
<dbReference type="Pfam" id="PF13424">
    <property type="entry name" value="TPR_12"/>
    <property type="match status" value="1"/>
</dbReference>
<evidence type="ECO:0000313" key="10">
    <source>
        <dbReference type="Proteomes" id="UP001500459"/>
    </source>
</evidence>
<evidence type="ECO:0000256" key="3">
    <source>
        <dbReference type="ARBA" id="ARBA00022553"/>
    </source>
</evidence>
<keyword evidence="3" id="KW-0597">Phosphoprotein</keyword>
<dbReference type="SMART" id="SM00028">
    <property type="entry name" value="TPR"/>
    <property type="match status" value="4"/>
</dbReference>
<organism evidence="9 10">
    <name type="scientific">Aquimarina addita</name>
    <dbReference type="NCBI Taxonomy" id="870485"/>
    <lineage>
        <taxon>Bacteria</taxon>
        <taxon>Pseudomonadati</taxon>
        <taxon>Bacteroidota</taxon>
        <taxon>Flavobacteriia</taxon>
        <taxon>Flavobacteriales</taxon>
        <taxon>Flavobacteriaceae</taxon>
        <taxon>Aquimarina</taxon>
    </lineage>
</organism>
<proteinExistence type="predicted"/>
<keyword evidence="4" id="KW-0802">TPR repeat</keyword>
<dbReference type="PROSITE" id="PS50005">
    <property type="entry name" value="TPR"/>
    <property type="match status" value="1"/>
</dbReference>
<dbReference type="InterPro" id="IPR036097">
    <property type="entry name" value="HisK_dim/P_sf"/>
</dbReference>